<dbReference type="AlphaFoldDB" id="A0A2H0YRQ3"/>
<evidence type="ECO:0000313" key="1">
    <source>
        <dbReference type="EMBL" id="PIS41130.1"/>
    </source>
</evidence>
<protein>
    <submittedName>
        <fullName evidence="1">Uncharacterized protein</fullName>
    </submittedName>
</protein>
<proteinExistence type="predicted"/>
<sequence length="88" mass="9643">MESGQLIRFVNPVVIATVNDAEKVQYSVRNYAQLAPHLWLNCIGDLGIVEALSVGFTYEYAPTSFAKLYVDFVDGSHPTVSAEVTGTF</sequence>
<reference evidence="2" key="1">
    <citation type="submission" date="2017-09" db="EMBL/GenBank/DDBJ databases">
        <title>Depth-based differentiation of microbial function through sediment-hosted aquifers and enrichment of novel symbionts in the deep terrestrial subsurface.</title>
        <authorList>
            <person name="Probst A.J."/>
            <person name="Ladd B."/>
            <person name="Jarett J.K."/>
            <person name="Geller-Mcgrath D.E."/>
            <person name="Sieber C.M.K."/>
            <person name="Emerson J.B."/>
            <person name="Anantharaman K."/>
            <person name="Thomas B.C."/>
            <person name="Malmstrom R."/>
            <person name="Stieglmeier M."/>
            <person name="Klingl A."/>
            <person name="Woyke T."/>
            <person name="Ryan C.M."/>
            <person name="Banfield J.F."/>
        </authorList>
    </citation>
    <scope>NUCLEOTIDE SEQUENCE [LARGE SCALE GENOMIC DNA]</scope>
</reference>
<gene>
    <name evidence="1" type="ORF">COT25_04755</name>
</gene>
<evidence type="ECO:0000313" key="2">
    <source>
        <dbReference type="Proteomes" id="UP000228711"/>
    </source>
</evidence>
<name>A0A2H0YRQ3_9BACT</name>
<dbReference type="Proteomes" id="UP000228711">
    <property type="component" value="Unassembled WGS sequence"/>
</dbReference>
<accession>A0A2H0YRQ3</accession>
<comment type="caution">
    <text evidence="1">The sequence shown here is derived from an EMBL/GenBank/DDBJ whole genome shotgun (WGS) entry which is preliminary data.</text>
</comment>
<dbReference type="EMBL" id="PEXV01000152">
    <property type="protein sequence ID" value="PIS41130.1"/>
    <property type="molecule type" value="Genomic_DNA"/>
</dbReference>
<organism evidence="1 2">
    <name type="scientific">Candidatus Kerfeldbacteria bacterium CG08_land_8_20_14_0_20_42_7</name>
    <dbReference type="NCBI Taxonomy" id="2014245"/>
    <lineage>
        <taxon>Bacteria</taxon>
        <taxon>Candidatus Kerfeldiibacteriota</taxon>
    </lineage>
</organism>